<evidence type="ECO:0008006" key="3">
    <source>
        <dbReference type="Google" id="ProtNLM"/>
    </source>
</evidence>
<evidence type="ECO:0000256" key="1">
    <source>
        <dbReference type="SAM" id="Phobius"/>
    </source>
</evidence>
<feature type="transmembrane region" description="Helical" evidence="1">
    <location>
        <begin position="71"/>
        <end position="89"/>
    </location>
</feature>
<feature type="transmembrane region" description="Helical" evidence="1">
    <location>
        <begin position="46"/>
        <end position="65"/>
    </location>
</feature>
<gene>
    <name evidence="2" type="ORF">CTLFYP3_02255</name>
</gene>
<dbReference type="AlphaFoldDB" id="A0A6N3EDM8"/>
<dbReference type="EMBL" id="CACRTO010000020">
    <property type="protein sequence ID" value="VYU38852.1"/>
    <property type="molecule type" value="Genomic_DNA"/>
</dbReference>
<evidence type="ECO:0000313" key="2">
    <source>
        <dbReference type="EMBL" id="VYU38852.1"/>
    </source>
</evidence>
<sequence length="99" mass="11856">MKSCTECNHKFSVYDRLKNILSFNGYLKCKQCNSVYKPKPNIYRGVYTGLAVFITSFGFNYINLSNFKIKILLHFFILFIVLSLFDFLPHRWHKYTRIK</sequence>
<name>A0A6N3EDM8_9CLOT</name>
<reference evidence="2" key="1">
    <citation type="submission" date="2019-11" db="EMBL/GenBank/DDBJ databases">
        <authorList>
            <person name="Feng L."/>
        </authorList>
    </citation>
    <scope>NUCLEOTIDE SEQUENCE</scope>
    <source>
        <strain evidence="2">CTertiumLFYP3</strain>
    </source>
</reference>
<dbReference type="RefSeq" id="WP_156626693.1">
    <property type="nucleotide sequence ID" value="NZ_CACRTO010000020.1"/>
</dbReference>
<accession>A0A6N3EDM8</accession>
<keyword evidence="1" id="KW-0472">Membrane</keyword>
<organism evidence="2">
    <name type="scientific">Clostridium tertium</name>
    <dbReference type="NCBI Taxonomy" id="1559"/>
    <lineage>
        <taxon>Bacteria</taxon>
        <taxon>Bacillati</taxon>
        <taxon>Bacillota</taxon>
        <taxon>Clostridia</taxon>
        <taxon>Eubacteriales</taxon>
        <taxon>Clostridiaceae</taxon>
        <taxon>Clostridium</taxon>
    </lineage>
</organism>
<keyword evidence="1" id="KW-1133">Transmembrane helix</keyword>
<protein>
    <recommendedName>
        <fullName evidence="3">Cxxc_20_cxxc protein</fullName>
    </recommendedName>
</protein>
<proteinExistence type="predicted"/>
<keyword evidence="1" id="KW-0812">Transmembrane</keyword>